<dbReference type="AlphaFoldDB" id="A0ABD2YY12"/>
<protein>
    <submittedName>
        <fullName evidence="1">Uncharacterized protein</fullName>
    </submittedName>
</protein>
<sequence>MAGTQQNSASNFRNIPMLKSSRHSNFAPQGTFTLTMSSADSAKRPSDLAATKYWPLDNISHRLAFSADMHLRRITESEEAFVKISSSTMGYQTAPLHLTKLYPAESLSVCHWLTSEWMDWSSIAKLHFVFSHMSTGMIECGSHENHGKNHFTRSTVVNSLISHLQNPNLPCLPY</sequence>
<organism evidence="1 2">
    <name type="scientific">Cinchona calisaya</name>
    <dbReference type="NCBI Taxonomy" id="153742"/>
    <lineage>
        <taxon>Eukaryota</taxon>
        <taxon>Viridiplantae</taxon>
        <taxon>Streptophyta</taxon>
        <taxon>Embryophyta</taxon>
        <taxon>Tracheophyta</taxon>
        <taxon>Spermatophyta</taxon>
        <taxon>Magnoliopsida</taxon>
        <taxon>eudicotyledons</taxon>
        <taxon>Gunneridae</taxon>
        <taxon>Pentapetalae</taxon>
        <taxon>asterids</taxon>
        <taxon>lamiids</taxon>
        <taxon>Gentianales</taxon>
        <taxon>Rubiaceae</taxon>
        <taxon>Cinchonoideae</taxon>
        <taxon>Cinchoneae</taxon>
        <taxon>Cinchona</taxon>
    </lineage>
</organism>
<proteinExistence type="predicted"/>
<dbReference type="EMBL" id="JBJUIK010000012">
    <property type="protein sequence ID" value="KAL3510940.1"/>
    <property type="molecule type" value="Genomic_DNA"/>
</dbReference>
<dbReference type="Proteomes" id="UP001630127">
    <property type="component" value="Unassembled WGS sequence"/>
</dbReference>
<comment type="caution">
    <text evidence="1">The sequence shown here is derived from an EMBL/GenBank/DDBJ whole genome shotgun (WGS) entry which is preliminary data.</text>
</comment>
<gene>
    <name evidence="1" type="ORF">ACH5RR_030341</name>
</gene>
<evidence type="ECO:0000313" key="1">
    <source>
        <dbReference type="EMBL" id="KAL3510940.1"/>
    </source>
</evidence>
<reference evidence="1 2" key="1">
    <citation type="submission" date="2024-11" db="EMBL/GenBank/DDBJ databases">
        <title>A near-complete genome assembly of Cinchona calisaya.</title>
        <authorList>
            <person name="Lian D.C."/>
            <person name="Zhao X.W."/>
            <person name="Wei L."/>
        </authorList>
    </citation>
    <scope>NUCLEOTIDE SEQUENCE [LARGE SCALE GENOMIC DNA]</scope>
    <source>
        <tissue evidence="1">Nenye</tissue>
    </source>
</reference>
<evidence type="ECO:0000313" key="2">
    <source>
        <dbReference type="Proteomes" id="UP001630127"/>
    </source>
</evidence>
<keyword evidence="2" id="KW-1185">Reference proteome</keyword>
<accession>A0ABD2YY12</accession>
<name>A0ABD2YY12_9GENT</name>